<evidence type="ECO:0000256" key="3">
    <source>
        <dbReference type="ARBA" id="ARBA00022692"/>
    </source>
</evidence>
<dbReference type="Pfam" id="PF02706">
    <property type="entry name" value="Wzz"/>
    <property type="match status" value="1"/>
</dbReference>
<organism evidence="8 9">
    <name type="scientific">Planctobacterium marinum</name>
    <dbReference type="NCBI Taxonomy" id="1631968"/>
    <lineage>
        <taxon>Bacteria</taxon>
        <taxon>Pseudomonadati</taxon>
        <taxon>Pseudomonadota</taxon>
        <taxon>Gammaproteobacteria</taxon>
        <taxon>Alteromonadales</taxon>
        <taxon>Alteromonadaceae</taxon>
        <taxon>Planctobacterium</taxon>
    </lineage>
</organism>
<reference evidence="8" key="1">
    <citation type="submission" date="2023-01" db="EMBL/GenBank/DDBJ databases">
        <title>Complete genome sequence of Planctobacterium marinum strain Dej080120_11.</title>
        <authorList>
            <person name="Ueki S."/>
            <person name="Maruyama F."/>
        </authorList>
    </citation>
    <scope>NUCLEOTIDE SEQUENCE</scope>
    <source>
        <strain evidence="8">Dej080120_11</strain>
    </source>
</reference>
<evidence type="ECO:0000256" key="6">
    <source>
        <dbReference type="SAM" id="Phobius"/>
    </source>
</evidence>
<evidence type="ECO:0000256" key="1">
    <source>
        <dbReference type="ARBA" id="ARBA00004651"/>
    </source>
</evidence>
<keyword evidence="4 6" id="KW-1133">Transmembrane helix</keyword>
<protein>
    <submittedName>
        <fullName evidence="8">LPS biosynthesis protein</fullName>
    </submittedName>
</protein>
<sequence length="305" mass="34476">MEHHHLDYSLHSLFKYLFDKKLFIFLIPLLVVLVTAIWTLTIPNTYLSETTLSPTEEASGGGLNNLSGQLGGLASLAGISIGGDSTDQVTVALEIIKSRQFLSNFVEKYQIKPQLMASTGWDDNSGELLLDEDIYDAISNTWTRTLSNGRPPEPTALEVYEKFMQLLTVEKDATTGLIKISVEFFSPRLSKEWLSLLVNQLNSDMRSREIQSTKENIEYLEAKVQQIGDIEMKSVFYQLIQEQTKQLMLAEVRSDFVFTIIDPPYTPELKHAPRRALICIAAGFLTGFLVMAWFTLVFLVTPRRV</sequence>
<keyword evidence="3 6" id="KW-0812">Transmembrane</keyword>
<evidence type="ECO:0000313" key="9">
    <source>
        <dbReference type="Proteomes" id="UP001333710"/>
    </source>
</evidence>
<dbReference type="PANTHER" id="PTHR32309:SF13">
    <property type="entry name" value="FERRIC ENTEROBACTIN TRANSPORT PROTEIN FEPE"/>
    <property type="match status" value="1"/>
</dbReference>
<evidence type="ECO:0000313" key="8">
    <source>
        <dbReference type="EMBL" id="BDX07658.1"/>
    </source>
</evidence>
<evidence type="ECO:0000256" key="2">
    <source>
        <dbReference type="ARBA" id="ARBA00022475"/>
    </source>
</evidence>
<keyword evidence="5 6" id="KW-0472">Membrane</keyword>
<feature type="domain" description="Polysaccharide chain length determinant N-terminal" evidence="7">
    <location>
        <begin position="9"/>
        <end position="108"/>
    </location>
</feature>
<feature type="transmembrane region" description="Helical" evidence="6">
    <location>
        <begin position="22"/>
        <end position="42"/>
    </location>
</feature>
<evidence type="ECO:0000259" key="7">
    <source>
        <dbReference type="Pfam" id="PF02706"/>
    </source>
</evidence>
<dbReference type="GO" id="GO:0004713">
    <property type="term" value="F:protein tyrosine kinase activity"/>
    <property type="evidence" value="ECO:0007669"/>
    <property type="project" value="TreeGrafter"/>
</dbReference>
<evidence type="ECO:0000256" key="4">
    <source>
        <dbReference type="ARBA" id="ARBA00022989"/>
    </source>
</evidence>
<dbReference type="EMBL" id="AP027272">
    <property type="protein sequence ID" value="BDX07658.1"/>
    <property type="molecule type" value="Genomic_DNA"/>
</dbReference>
<comment type="subcellular location">
    <subcellularLocation>
        <location evidence="1">Cell membrane</location>
        <topology evidence="1">Multi-pass membrane protein</topology>
    </subcellularLocation>
</comment>
<feature type="transmembrane region" description="Helical" evidence="6">
    <location>
        <begin position="276"/>
        <end position="300"/>
    </location>
</feature>
<proteinExistence type="predicted"/>
<dbReference type="InterPro" id="IPR050445">
    <property type="entry name" value="Bact_polysacc_biosynth/exp"/>
</dbReference>
<name>A0AA48HIR8_9ALTE</name>
<gene>
    <name evidence="8" type="primary">wzz</name>
    <name evidence="8" type="ORF">MACH26_31790</name>
</gene>
<dbReference type="Proteomes" id="UP001333710">
    <property type="component" value="Chromosome"/>
</dbReference>
<accession>A0AA48HIR8</accession>
<keyword evidence="9" id="KW-1185">Reference proteome</keyword>
<keyword evidence="2" id="KW-1003">Cell membrane</keyword>
<dbReference type="GO" id="GO:0005886">
    <property type="term" value="C:plasma membrane"/>
    <property type="evidence" value="ECO:0007669"/>
    <property type="project" value="UniProtKB-SubCell"/>
</dbReference>
<dbReference type="AlphaFoldDB" id="A0AA48HIR8"/>
<dbReference type="PANTHER" id="PTHR32309">
    <property type="entry name" value="TYROSINE-PROTEIN KINASE"/>
    <property type="match status" value="1"/>
</dbReference>
<evidence type="ECO:0000256" key="5">
    <source>
        <dbReference type="ARBA" id="ARBA00023136"/>
    </source>
</evidence>
<dbReference type="InterPro" id="IPR003856">
    <property type="entry name" value="LPS_length_determ_N"/>
</dbReference>
<dbReference type="KEGG" id="pmaw:MACH26_31790"/>
<dbReference type="RefSeq" id="WP_338293727.1">
    <property type="nucleotide sequence ID" value="NZ_AP027272.1"/>
</dbReference>